<sequence length="76" mass="8532">MLAEYDLQQRDYITKVSSLVGRADILCCIFYLVSFLAFAKSLHCPVVNKSMILSLIICQISSILALLSKEQGITYK</sequence>
<dbReference type="AlphaFoldDB" id="A0A7R9KP75"/>
<dbReference type="EMBL" id="CAJPIZ010004165">
    <property type="protein sequence ID" value="CAG2107222.1"/>
    <property type="molecule type" value="Genomic_DNA"/>
</dbReference>
<feature type="transmembrane region" description="Helical" evidence="1">
    <location>
        <begin position="20"/>
        <end position="39"/>
    </location>
</feature>
<dbReference type="Proteomes" id="UP000759131">
    <property type="component" value="Unassembled WGS sequence"/>
</dbReference>
<proteinExistence type="predicted"/>
<keyword evidence="3" id="KW-1185">Reference proteome</keyword>
<evidence type="ECO:0000256" key="1">
    <source>
        <dbReference type="SAM" id="Phobius"/>
    </source>
</evidence>
<protein>
    <submittedName>
        <fullName evidence="2">Uncharacterized protein</fullName>
    </submittedName>
</protein>
<keyword evidence="1" id="KW-0472">Membrane</keyword>
<gene>
    <name evidence="2" type="ORF">OSB1V03_LOCUS7224</name>
</gene>
<dbReference type="EMBL" id="OC858740">
    <property type="protein sequence ID" value="CAD7626792.1"/>
    <property type="molecule type" value="Genomic_DNA"/>
</dbReference>
<evidence type="ECO:0000313" key="3">
    <source>
        <dbReference type="Proteomes" id="UP000759131"/>
    </source>
</evidence>
<dbReference type="OrthoDB" id="6435908at2759"/>
<accession>A0A7R9KP75</accession>
<feature type="transmembrane region" description="Helical" evidence="1">
    <location>
        <begin position="51"/>
        <end position="68"/>
    </location>
</feature>
<organism evidence="2">
    <name type="scientific">Medioppia subpectinata</name>
    <dbReference type="NCBI Taxonomy" id="1979941"/>
    <lineage>
        <taxon>Eukaryota</taxon>
        <taxon>Metazoa</taxon>
        <taxon>Ecdysozoa</taxon>
        <taxon>Arthropoda</taxon>
        <taxon>Chelicerata</taxon>
        <taxon>Arachnida</taxon>
        <taxon>Acari</taxon>
        <taxon>Acariformes</taxon>
        <taxon>Sarcoptiformes</taxon>
        <taxon>Oribatida</taxon>
        <taxon>Brachypylina</taxon>
        <taxon>Oppioidea</taxon>
        <taxon>Oppiidae</taxon>
        <taxon>Medioppia</taxon>
    </lineage>
</organism>
<name>A0A7R9KP75_9ACAR</name>
<reference evidence="2" key="1">
    <citation type="submission" date="2020-11" db="EMBL/GenBank/DDBJ databases">
        <authorList>
            <person name="Tran Van P."/>
        </authorList>
    </citation>
    <scope>NUCLEOTIDE SEQUENCE</scope>
</reference>
<keyword evidence="1" id="KW-1133">Transmembrane helix</keyword>
<evidence type="ECO:0000313" key="2">
    <source>
        <dbReference type="EMBL" id="CAD7626792.1"/>
    </source>
</evidence>
<keyword evidence="1" id="KW-0812">Transmembrane</keyword>